<evidence type="ECO:0000313" key="1">
    <source>
        <dbReference type="EMBL" id="MFH4974932.1"/>
    </source>
</evidence>
<gene>
    <name evidence="1" type="ORF">AB6A40_001641</name>
</gene>
<organism evidence="1 2">
    <name type="scientific">Gnathostoma spinigerum</name>
    <dbReference type="NCBI Taxonomy" id="75299"/>
    <lineage>
        <taxon>Eukaryota</taxon>
        <taxon>Metazoa</taxon>
        <taxon>Ecdysozoa</taxon>
        <taxon>Nematoda</taxon>
        <taxon>Chromadorea</taxon>
        <taxon>Rhabditida</taxon>
        <taxon>Spirurina</taxon>
        <taxon>Gnathostomatomorpha</taxon>
        <taxon>Gnathostomatoidea</taxon>
        <taxon>Gnathostomatidae</taxon>
        <taxon>Gnathostoma</taxon>
    </lineage>
</organism>
<reference evidence="1 2" key="1">
    <citation type="submission" date="2024-08" db="EMBL/GenBank/DDBJ databases">
        <title>Gnathostoma spinigerum genome.</title>
        <authorList>
            <person name="Gonzalez-Bertolin B."/>
            <person name="Monzon S."/>
            <person name="Zaballos A."/>
            <person name="Jimenez P."/>
            <person name="Dekumyoy P."/>
            <person name="Varona S."/>
            <person name="Cuesta I."/>
            <person name="Sumanam S."/>
            <person name="Adisakwattana P."/>
            <person name="Gasser R.B."/>
            <person name="Hernandez-Gonzalez A."/>
            <person name="Young N.D."/>
            <person name="Perteguer M.J."/>
        </authorList>
    </citation>
    <scope>NUCLEOTIDE SEQUENCE [LARGE SCALE GENOMIC DNA]</scope>
    <source>
        <strain evidence="1">AL3</strain>
        <tissue evidence="1">Liver</tissue>
    </source>
</reference>
<sequence length="108" mass="12582">MDSMTESCGGNKEMHRIDYVMLFAQWIITAAVHHAKRFDAQLHLLRLRIGEKIVNGPTVFMKVLSAVRTKHYPYYWFQQVLAQKRALVTSLVDIWNIAPRGQQQKKLV</sequence>
<accession>A0ABD6EEI9</accession>
<dbReference type="EMBL" id="JBGFUD010000631">
    <property type="protein sequence ID" value="MFH4974932.1"/>
    <property type="molecule type" value="Genomic_DNA"/>
</dbReference>
<keyword evidence="2" id="KW-1185">Reference proteome</keyword>
<comment type="caution">
    <text evidence="1">The sequence shown here is derived from an EMBL/GenBank/DDBJ whole genome shotgun (WGS) entry which is preliminary data.</text>
</comment>
<dbReference type="AlphaFoldDB" id="A0ABD6EEI9"/>
<evidence type="ECO:0000313" key="2">
    <source>
        <dbReference type="Proteomes" id="UP001608902"/>
    </source>
</evidence>
<name>A0ABD6EEI9_9BILA</name>
<proteinExistence type="predicted"/>
<protein>
    <submittedName>
        <fullName evidence="1">Uncharacterized protein</fullName>
    </submittedName>
</protein>
<dbReference type="Proteomes" id="UP001608902">
    <property type="component" value="Unassembled WGS sequence"/>
</dbReference>